<dbReference type="EMBL" id="UINC01097957">
    <property type="protein sequence ID" value="SVC56091.1"/>
    <property type="molecule type" value="Genomic_DNA"/>
</dbReference>
<evidence type="ECO:0000313" key="2">
    <source>
        <dbReference type="EMBL" id="SVC56091.1"/>
    </source>
</evidence>
<keyword evidence="1" id="KW-0812">Transmembrane</keyword>
<feature type="non-terminal residue" evidence="2">
    <location>
        <position position="212"/>
    </location>
</feature>
<feature type="transmembrane region" description="Helical" evidence="1">
    <location>
        <begin position="146"/>
        <end position="168"/>
    </location>
</feature>
<feature type="transmembrane region" description="Helical" evidence="1">
    <location>
        <begin position="12"/>
        <end position="28"/>
    </location>
</feature>
<keyword evidence="1" id="KW-0472">Membrane</keyword>
<keyword evidence="1" id="KW-1133">Transmembrane helix</keyword>
<feature type="transmembrane region" description="Helical" evidence="1">
    <location>
        <begin position="103"/>
        <end position="125"/>
    </location>
</feature>
<evidence type="ECO:0000256" key="1">
    <source>
        <dbReference type="SAM" id="Phobius"/>
    </source>
</evidence>
<dbReference type="AlphaFoldDB" id="A0A382N974"/>
<reference evidence="2" key="1">
    <citation type="submission" date="2018-05" db="EMBL/GenBank/DDBJ databases">
        <authorList>
            <person name="Lanie J.A."/>
            <person name="Ng W.-L."/>
            <person name="Kazmierczak K.M."/>
            <person name="Andrzejewski T.M."/>
            <person name="Davidsen T.M."/>
            <person name="Wayne K.J."/>
            <person name="Tettelin H."/>
            <person name="Glass J.I."/>
            <person name="Rusch D."/>
            <person name="Podicherti R."/>
            <person name="Tsui H.-C.T."/>
            <person name="Winkler M.E."/>
        </authorList>
    </citation>
    <scope>NUCLEOTIDE SEQUENCE</scope>
</reference>
<feature type="transmembrane region" description="Helical" evidence="1">
    <location>
        <begin position="180"/>
        <end position="198"/>
    </location>
</feature>
<accession>A0A382N974</accession>
<name>A0A382N974_9ZZZZ</name>
<feature type="transmembrane region" description="Helical" evidence="1">
    <location>
        <begin position="71"/>
        <end position="91"/>
    </location>
</feature>
<sequence length="212" mass="23538">MWGGSRAELSASVVRWASVLLIVALFAVDRFGGTDLQSLNLSFLAAYLFLILLAFGLPLAEGRSHRRLIEWAALGLVFLGVVLLFTQPFSLVKAFPFLKVSTLQGRLGAVLLAGVAVWASVRLLVPLVRQVRNAQREPLRIAGQRHLVSGSAFFVRWFAAGIIIYHLSAAMFGAPEVMKFRPTHVAMYVSLIFVLYSFRRGSQATTVPWYDW</sequence>
<organism evidence="2">
    <name type="scientific">marine metagenome</name>
    <dbReference type="NCBI Taxonomy" id="408172"/>
    <lineage>
        <taxon>unclassified sequences</taxon>
        <taxon>metagenomes</taxon>
        <taxon>ecological metagenomes</taxon>
    </lineage>
</organism>
<protein>
    <submittedName>
        <fullName evidence="2">Uncharacterized protein</fullName>
    </submittedName>
</protein>
<proteinExistence type="predicted"/>
<feature type="transmembrane region" description="Helical" evidence="1">
    <location>
        <begin position="40"/>
        <end position="59"/>
    </location>
</feature>
<gene>
    <name evidence="2" type="ORF">METZ01_LOCUS308945</name>
</gene>